<gene>
    <name evidence="5" type="ORF">C7447_102623</name>
</gene>
<dbReference type="GO" id="GO:0004553">
    <property type="term" value="F:hydrolase activity, hydrolyzing O-glycosyl compounds"/>
    <property type="evidence" value="ECO:0007669"/>
    <property type="project" value="InterPro"/>
</dbReference>
<protein>
    <submittedName>
        <fullName evidence="5">Putative secreted protein (Por secretion system target)</fullName>
    </submittedName>
</protein>
<feature type="transmembrane region" description="Helical" evidence="3">
    <location>
        <begin position="21"/>
        <end position="40"/>
    </location>
</feature>
<keyword evidence="3" id="KW-0472">Membrane</keyword>
<dbReference type="Pfam" id="PF18962">
    <property type="entry name" value="Por_Secre_tail"/>
    <property type="match status" value="1"/>
</dbReference>
<dbReference type="AlphaFoldDB" id="A0A5S5DTS9"/>
<evidence type="ECO:0000256" key="1">
    <source>
        <dbReference type="ARBA" id="ARBA00006865"/>
    </source>
</evidence>
<keyword evidence="3" id="KW-1133">Transmembrane helix</keyword>
<dbReference type="GO" id="GO:0005975">
    <property type="term" value="P:carbohydrate metabolic process"/>
    <property type="evidence" value="ECO:0007669"/>
    <property type="project" value="InterPro"/>
</dbReference>
<dbReference type="InterPro" id="IPR050546">
    <property type="entry name" value="Glycosyl_Hydrlase_16"/>
</dbReference>
<dbReference type="Gene3D" id="2.80.10.50">
    <property type="match status" value="1"/>
</dbReference>
<dbReference type="InterPro" id="IPR013783">
    <property type="entry name" value="Ig-like_fold"/>
</dbReference>
<comment type="caution">
    <text evidence="5">The sequence shown here is derived from an EMBL/GenBank/DDBJ whole genome shotgun (WGS) entry which is preliminary data.</text>
</comment>
<dbReference type="InterPro" id="IPR000757">
    <property type="entry name" value="Beta-glucanase-like"/>
</dbReference>
<dbReference type="OrthoDB" id="9776255at2"/>
<accession>A0A5S5DTS9</accession>
<dbReference type="PROSITE" id="PS51762">
    <property type="entry name" value="GH16_2"/>
    <property type="match status" value="1"/>
</dbReference>
<dbReference type="PANTHER" id="PTHR10963:SF55">
    <property type="entry name" value="GLYCOSIDE HYDROLASE FAMILY 16 PROTEIN"/>
    <property type="match status" value="1"/>
</dbReference>
<dbReference type="Pfam" id="PF00722">
    <property type="entry name" value="Glyco_hydro_16"/>
    <property type="match status" value="1"/>
</dbReference>
<dbReference type="Gene3D" id="2.60.120.430">
    <property type="entry name" value="Galactose-binding lectin"/>
    <property type="match status" value="1"/>
</dbReference>
<keyword evidence="3" id="KW-0812">Transmembrane</keyword>
<dbReference type="Proteomes" id="UP000323136">
    <property type="component" value="Unassembled WGS sequence"/>
</dbReference>
<dbReference type="EMBL" id="VNIA01000002">
    <property type="protein sequence ID" value="TYP99301.1"/>
    <property type="molecule type" value="Genomic_DNA"/>
</dbReference>
<feature type="domain" description="GH16" evidence="4">
    <location>
        <begin position="47"/>
        <end position="318"/>
    </location>
</feature>
<proteinExistence type="inferred from homology"/>
<name>A0A5S5DTS9_9FLAO</name>
<dbReference type="InterPro" id="IPR035992">
    <property type="entry name" value="Ricin_B-like_lectins"/>
</dbReference>
<dbReference type="Gene3D" id="2.60.120.200">
    <property type="match status" value="1"/>
</dbReference>
<dbReference type="NCBIfam" id="TIGR04183">
    <property type="entry name" value="Por_Secre_tail"/>
    <property type="match status" value="1"/>
</dbReference>
<evidence type="ECO:0000256" key="3">
    <source>
        <dbReference type="SAM" id="Phobius"/>
    </source>
</evidence>
<dbReference type="SUPFAM" id="SSF50370">
    <property type="entry name" value="Ricin B-like lectins"/>
    <property type="match status" value="1"/>
</dbReference>
<dbReference type="Gene3D" id="2.60.40.10">
    <property type="entry name" value="Immunoglobulins"/>
    <property type="match status" value="1"/>
</dbReference>
<sequence>MKQINYLNILSKHTGADKRKKSVFGVMYFTFLFFLSSFALQAQVGEVIWEDNFDTFNTQQWTKDIGDGCNVGLCGWGNQELQSYEENNVYVADVPGEAGNKALVLEAKRENSGSRAYTSGKVISDNKVAIHYGMVEVRVRVPNLNQGLWPAAWMLGTSNLTWPAKGEIDIMEMGFSQSGRDHQGETASTVNNYVGANAFFPTPGGGVGNIAYDVDYNKPYVAATPLNDRFVKYRIYWEPTQIRFTVIDGGTEYDLYENPFPIDANNPNTSTFTKPFYMLLNLAVGGLLPGITANDGINAPLPGKMYVDYVRVHKWNGHGSVTLSDGSIAAETGTFGVFTDTTPTTNKFAFGADSEFYIFGETLVENTTIAPYEGSNVLSFTNDKDKGWFGAGIISLFGKNMSNYSENGSLKFKIKIPADVSFIIGVNDNYTNAAEVTFPAGETKYGLVRDGEWGEVTIPIEDLGGLVAFQDMSYMFRIGSSGAIPATNFQFAIDDIVWVDGNTTGCQPTEVTPYYNINDQSWVSDTTVSLQTGNSVAFGPQPTTGGSWSWTGPNNFSATTREITLSNIQTSNAGNYTASFTNDCGVTTSVIFNVSVTTVSTFTPDPNKVYYINNPFHNKRIGANGSEDPFTASTTTTGATLEWKFTAAPNNSYYIDCVGGEGNTRLRSDNTDFTDMQPSSYAGTWESWQITSANDGKFYLTTLESDYKRLQMTDAGFLKQVSTDSQGTWEQFTFTEVEESQPPVNSCTKVSANGDFNVKITTTSEGSYLTFIPQVTSVGANTLILYYSTSLDAIYPGYMVQPNVPQLINANAGETVYFYYTYSLPTGGETNTANSKMNFIVGSCNDSARVSEAIVKKEKKEEFNIYPNPVEKELIIKTTSVNSYDTVVLMNSAGQVIENKKLDNITTLIIDTSNLKSGIYFIQLKGKTGVKTSKLVKQ</sequence>
<organism evidence="5 6">
    <name type="scientific">Tenacibaculum adriaticum</name>
    <dbReference type="NCBI Taxonomy" id="413713"/>
    <lineage>
        <taxon>Bacteria</taxon>
        <taxon>Pseudomonadati</taxon>
        <taxon>Bacteroidota</taxon>
        <taxon>Flavobacteriia</taxon>
        <taxon>Flavobacteriales</taxon>
        <taxon>Flavobacteriaceae</taxon>
        <taxon>Tenacibaculum</taxon>
    </lineage>
</organism>
<evidence type="ECO:0000313" key="5">
    <source>
        <dbReference type="EMBL" id="TYP99301.1"/>
    </source>
</evidence>
<dbReference type="InterPro" id="IPR013320">
    <property type="entry name" value="ConA-like_dom_sf"/>
</dbReference>
<dbReference type="PANTHER" id="PTHR10963">
    <property type="entry name" value="GLYCOSYL HYDROLASE-RELATED"/>
    <property type="match status" value="1"/>
</dbReference>
<dbReference type="SUPFAM" id="SSF49899">
    <property type="entry name" value="Concanavalin A-like lectins/glucanases"/>
    <property type="match status" value="1"/>
</dbReference>
<keyword evidence="2" id="KW-0732">Signal</keyword>
<dbReference type="CDD" id="cd08023">
    <property type="entry name" value="GH16_laminarinase_like"/>
    <property type="match status" value="1"/>
</dbReference>
<dbReference type="SUPFAM" id="SSF49785">
    <property type="entry name" value="Galactose-binding domain-like"/>
    <property type="match status" value="1"/>
</dbReference>
<evidence type="ECO:0000313" key="6">
    <source>
        <dbReference type="Proteomes" id="UP000323136"/>
    </source>
</evidence>
<evidence type="ECO:0000259" key="4">
    <source>
        <dbReference type="PROSITE" id="PS51762"/>
    </source>
</evidence>
<evidence type="ECO:0000256" key="2">
    <source>
        <dbReference type="ARBA" id="ARBA00022729"/>
    </source>
</evidence>
<dbReference type="InterPro" id="IPR008979">
    <property type="entry name" value="Galactose-bd-like_sf"/>
</dbReference>
<dbReference type="InterPro" id="IPR026444">
    <property type="entry name" value="Secre_tail"/>
</dbReference>
<dbReference type="RefSeq" id="WP_148870062.1">
    <property type="nucleotide sequence ID" value="NZ_VNIA01000002.1"/>
</dbReference>
<reference evidence="5 6" key="1">
    <citation type="submission" date="2019-07" db="EMBL/GenBank/DDBJ databases">
        <title>Genomic Encyclopedia of Type Strains, Phase IV (KMG-IV): sequencing the most valuable type-strain genomes for metagenomic binning, comparative biology and taxonomic classification.</title>
        <authorList>
            <person name="Goeker M."/>
        </authorList>
    </citation>
    <scope>NUCLEOTIDE SEQUENCE [LARGE SCALE GENOMIC DNA]</scope>
    <source>
        <strain evidence="5 6">DSM 18961</strain>
    </source>
</reference>
<comment type="similarity">
    <text evidence="1">Belongs to the glycosyl hydrolase 16 family.</text>
</comment>
<keyword evidence="6" id="KW-1185">Reference proteome</keyword>